<evidence type="ECO:0000256" key="1">
    <source>
        <dbReference type="ARBA" id="ARBA00022729"/>
    </source>
</evidence>
<dbReference type="InterPro" id="IPR026588">
    <property type="entry name" value="Choice_anch_A"/>
</dbReference>
<evidence type="ECO:0000256" key="2">
    <source>
        <dbReference type="SAM" id="MobiDB-lite"/>
    </source>
</evidence>
<dbReference type="Proteomes" id="UP001597192">
    <property type="component" value="Unassembled WGS sequence"/>
</dbReference>
<reference evidence="5" key="1">
    <citation type="journal article" date="2019" name="Int. J. Syst. Evol. Microbiol.">
        <title>The Global Catalogue of Microorganisms (GCM) 10K type strain sequencing project: providing services to taxonomists for standard genome sequencing and annotation.</title>
        <authorList>
            <consortium name="The Broad Institute Genomics Platform"/>
            <consortium name="The Broad Institute Genome Sequencing Center for Infectious Disease"/>
            <person name="Wu L."/>
            <person name="Ma J."/>
        </authorList>
    </citation>
    <scope>NUCLEOTIDE SEQUENCE [LARGE SCALE GENOMIC DNA]</scope>
    <source>
        <strain evidence="5">CCM 8947</strain>
    </source>
</reference>
<feature type="compositionally biased region" description="Low complexity" evidence="2">
    <location>
        <begin position="86"/>
        <end position="104"/>
    </location>
</feature>
<gene>
    <name evidence="4" type="ORF">ACFQ47_04375</name>
</gene>
<organism evidence="4 5">
    <name type="scientific">Lacticaseibacillus yichunensis</name>
    <dbReference type="NCBI Taxonomy" id="2486015"/>
    <lineage>
        <taxon>Bacteria</taxon>
        <taxon>Bacillati</taxon>
        <taxon>Bacillota</taxon>
        <taxon>Bacilli</taxon>
        <taxon>Lactobacillales</taxon>
        <taxon>Lactobacillaceae</taxon>
        <taxon>Lacticaseibacillus</taxon>
    </lineage>
</organism>
<sequence>MKDKRTKLFRQLSDSTAKGHYRLYKSGKLWVNQLLIGGAVVLGLTSSVAVVKAADATPATQPAARSSVIQKTPTVEAEKVDAKASSSVVAGSANAKQADNAADATSKKTVAPVATKQPAKQPAQQSVQAKPKSVLRLAALQPNDTVADFIANAKTIGSNTDFKVFTDQHGTAATANWMRAWLNSYQYISVGDVKFPGWTPTHASVAIAQGDLTEEHPGVSEIYATDPDSDLPSFVNGKIASTLKGIEGVGQETDMTAWDMQQAIKTISAFFDSLAGDGFYDPDSNPNGNFYKSTADEIAQDPNSGITRFTDEDGNSLYVVHIDGSQAFSTLQAQGFGDKDTVVYDVTGSGNYTVGAGASSSDSKSIIWNLPDYTNVNIKTHADGKMLVPSGY</sequence>
<evidence type="ECO:0000313" key="5">
    <source>
        <dbReference type="Proteomes" id="UP001597192"/>
    </source>
</evidence>
<accession>A0ABW4CQN9</accession>
<keyword evidence="5" id="KW-1185">Reference proteome</keyword>
<dbReference type="EMBL" id="JBHTOG010000019">
    <property type="protein sequence ID" value="MFD1431915.1"/>
    <property type="molecule type" value="Genomic_DNA"/>
</dbReference>
<keyword evidence="1" id="KW-0732">Signal</keyword>
<dbReference type="NCBIfam" id="TIGR03715">
    <property type="entry name" value="KxYKxGKxW"/>
    <property type="match status" value="1"/>
</dbReference>
<dbReference type="Pfam" id="PF20597">
    <property type="entry name" value="pAdhesive_15"/>
    <property type="match status" value="1"/>
</dbReference>
<evidence type="ECO:0000313" key="4">
    <source>
        <dbReference type="EMBL" id="MFD1431915.1"/>
    </source>
</evidence>
<dbReference type="Pfam" id="PF19258">
    <property type="entry name" value="KxYKxGKxW_sig"/>
    <property type="match status" value="1"/>
</dbReference>
<dbReference type="RefSeq" id="WP_225423270.1">
    <property type="nucleotide sequence ID" value="NZ_JBHTOG010000019.1"/>
</dbReference>
<evidence type="ECO:0000259" key="3">
    <source>
        <dbReference type="Pfam" id="PF20597"/>
    </source>
</evidence>
<comment type="caution">
    <text evidence="4">The sequence shown here is derived from an EMBL/GenBank/DDBJ whole genome shotgun (WGS) entry which is preliminary data.</text>
</comment>
<dbReference type="InterPro" id="IPR022263">
    <property type="entry name" value="KxYKxGKxW"/>
</dbReference>
<proteinExistence type="predicted"/>
<keyword evidence="4" id="KW-0176">Collagen</keyword>
<name>A0ABW4CQN9_9LACO</name>
<protein>
    <submittedName>
        <fullName evidence="4">Collagen-binding domain-containing protein</fullName>
    </submittedName>
</protein>
<feature type="compositionally biased region" description="Low complexity" evidence="2">
    <location>
        <begin position="111"/>
        <end position="128"/>
    </location>
</feature>
<feature type="domain" description="Choice-of-anchor A" evidence="3">
    <location>
        <begin position="191"/>
        <end position="389"/>
    </location>
</feature>
<feature type="region of interest" description="Disordered" evidence="2">
    <location>
        <begin position="86"/>
        <end position="128"/>
    </location>
</feature>